<dbReference type="Proteomes" id="UP000199118">
    <property type="component" value="Unassembled WGS sequence"/>
</dbReference>
<keyword evidence="4 6" id="KW-0378">Hydrolase</keyword>
<keyword evidence="2 6" id="KW-0963">Cytoplasm</keyword>
<comment type="subunit">
    <text evidence="6">Heterooligomer composed of large and small subunits.</text>
</comment>
<evidence type="ECO:0000256" key="3">
    <source>
        <dbReference type="ARBA" id="ARBA00022722"/>
    </source>
</evidence>
<dbReference type="STRING" id="356660.SAMN05444336_103473"/>
<sequence length="84" mass="8953">MTDAKSAPKPVETLSFEEAMRELEAVVDQLERGEAALEASITLYERGAKLKAHCEARLSEAQLKVDQIAGAGPDGPTAKPMDLG</sequence>
<dbReference type="Pfam" id="PF02609">
    <property type="entry name" value="Exonuc_VII_S"/>
    <property type="match status" value="1"/>
</dbReference>
<dbReference type="PANTHER" id="PTHR34137">
    <property type="entry name" value="EXODEOXYRIBONUCLEASE 7 SMALL SUBUNIT"/>
    <property type="match status" value="1"/>
</dbReference>
<reference evidence="7 8" key="1">
    <citation type="submission" date="2016-10" db="EMBL/GenBank/DDBJ databases">
        <authorList>
            <person name="de Groot N.N."/>
        </authorList>
    </citation>
    <scope>NUCLEOTIDE SEQUENCE [LARGE SCALE GENOMIC DNA]</scope>
    <source>
        <strain evidence="7 8">DSM 17890</strain>
    </source>
</reference>
<dbReference type="GO" id="GO:0009318">
    <property type="term" value="C:exodeoxyribonuclease VII complex"/>
    <property type="evidence" value="ECO:0007669"/>
    <property type="project" value="UniProtKB-UniRule"/>
</dbReference>
<dbReference type="OrthoDB" id="9808145at2"/>
<dbReference type="SUPFAM" id="SSF116842">
    <property type="entry name" value="XseB-like"/>
    <property type="match status" value="1"/>
</dbReference>
<dbReference type="NCBIfam" id="TIGR01280">
    <property type="entry name" value="xseB"/>
    <property type="match status" value="1"/>
</dbReference>
<dbReference type="NCBIfam" id="NF002139">
    <property type="entry name" value="PRK00977.1-3"/>
    <property type="match status" value="1"/>
</dbReference>
<organism evidence="7 8">
    <name type="scientific">Albimonas donghaensis</name>
    <dbReference type="NCBI Taxonomy" id="356660"/>
    <lineage>
        <taxon>Bacteria</taxon>
        <taxon>Pseudomonadati</taxon>
        <taxon>Pseudomonadota</taxon>
        <taxon>Alphaproteobacteria</taxon>
        <taxon>Rhodobacterales</taxon>
        <taxon>Paracoccaceae</taxon>
        <taxon>Albimonas</taxon>
    </lineage>
</organism>
<keyword evidence="5 6" id="KW-0269">Exonuclease</keyword>
<evidence type="ECO:0000256" key="5">
    <source>
        <dbReference type="ARBA" id="ARBA00022839"/>
    </source>
</evidence>
<name>A0A1H2ZE75_9RHOB</name>
<dbReference type="InterPro" id="IPR037004">
    <property type="entry name" value="Exonuc_VII_ssu_sf"/>
</dbReference>
<dbReference type="EC" id="3.1.11.6" evidence="6"/>
<evidence type="ECO:0000313" key="7">
    <source>
        <dbReference type="EMBL" id="SDX15792.1"/>
    </source>
</evidence>
<protein>
    <recommendedName>
        <fullName evidence="6">Exodeoxyribonuclease 7 small subunit</fullName>
        <ecNumber evidence="6">3.1.11.6</ecNumber>
    </recommendedName>
    <alternativeName>
        <fullName evidence="6">Exodeoxyribonuclease VII small subunit</fullName>
        <shortName evidence="6">Exonuclease VII small subunit</shortName>
    </alternativeName>
</protein>
<dbReference type="GO" id="GO:0005829">
    <property type="term" value="C:cytosol"/>
    <property type="evidence" value="ECO:0007669"/>
    <property type="project" value="TreeGrafter"/>
</dbReference>
<dbReference type="GO" id="GO:0006308">
    <property type="term" value="P:DNA catabolic process"/>
    <property type="evidence" value="ECO:0007669"/>
    <property type="project" value="UniProtKB-UniRule"/>
</dbReference>
<comment type="similarity">
    <text evidence="1 6">Belongs to the XseB family.</text>
</comment>
<dbReference type="PANTHER" id="PTHR34137:SF1">
    <property type="entry name" value="EXODEOXYRIBONUCLEASE 7 SMALL SUBUNIT"/>
    <property type="match status" value="1"/>
</dbReference>
<evidence type="ECO:0000256" key="4">
    <source>
        <dbReference type="ARBA" id="ARBA00022801"/>
    </source>
</evidence>
<evidence type="ECO:0000256" key="6">
    <source>
        <dbReference type="HAMAP-Rule" id="MF_00337"/>
    </source>
</evidence>
<evidence type="ECO:0000256" key="2">
    <source>
        <dbReference type="ARBA" id="ARBA00022490"/>
    </source>
</evidence>
<dbReference type="AlphaFoldDB" id="A0A1H2ZE75"/>
<proteinExistence type="inferred from homology"/>
<dbReference type="GO" id="GO:0008855">
    <property type="term" value="F:exodeoxyribonuclease VII activity"/>
    <property type="evidence" value="ECO:0007669"/>
    <property type="project" value="UniProtKB-UniRule"/>
</dbReference>
<evidence type="ECO:0000313" key="8">
    <source>
        <dbReference type="Proteomes" id="UP000199118"/>
    </source>
</evidence>
<gene>
    <name evidence="6" type="primary">xseB</name>
    <name evidence="7" type="ORF">SAMN05444336_103473</name>
</gene>
<dbReference type="Gene3D" id="1.10.287.1040">
    <property type="entry name" value="Exonuclease VII, small subunit"/>
    <property type="match status" value="1"/>
</dbReference>
<comment type="catalytic activity">
    <reaction evidence="6">
        <text>Exonucleolytic cleavage in either 5'- to 3'- or 3'- to 5'-direction to yield nucleoside 5'-phosphates.</text>
        <dbReference type="EC" id="3.1.11.6"/>
    </reaction>
</comment>
<comment type="subcellular location">
    <subcellularLocation>
        <location evidence="6">Cytoplasm</location>
    </subcellularLocation>
</comment>
<keyword evidence="3 6" id="KW-0540">Nuclease</keyword>
<keyword evidence="8" id="KW-1185">Reference proteome</keyword>
<evidence type="ECO:0000256" key="1">
    <source>
        <dbReference type="ARBA" id="ARBA00009998"/>
    </source>
</evidence>
<comment type="function">
    <text evidence="6">Bidirectionally degrades single-stranded DNA into large acid-insoluble oligonucleotides, which are then degraded further into small acid-soluble oligonucleotides.</text>
</comment>
<accession>A0A1H2ZE75</accession>
<dbReference type="HAMAP" id="MF_00337">
    <property type="entry name" value="Exonuc_7_S"/>
    <property type="match status" value="1"/>
</dbReference>
<dbReference type="RefSeq" id="WP_092681929.1">
    <property type="nucleotide sequence ID" value="NZ_FNMZ01000003.1"/>
</dbReference>
<dbReference type="InterPro" id="IPR003761">
    <property type="entry name" value="Exonuc_VII_S"/>
</dbReference>
<dbReference type="EMBL" id="FNMZ01000003">
    <property type="protein sequence ID" value="SDX15792.1"/>
    <property type="molecule type" value="Genomic_DNA"/>
</dbReference>